<organism evidence="9 10">
    <name type="scientific">Candidatus Merdivivens pullistercoris</name>
    <dbReference type="NCBI Taxonomy" id="2840873"/>
    <lineage>
        <taxon>Bacteria</taxon>
        <taxon>Pseudomonadati</taxon>
        <taxon>Bacteroidota</taxon>
        <taxon>Bacteroidia</taxon>
        <taxon>Bacteroidales</taxon>
        <taxon>Muribaculaceae</taxon>
        <taxon>Muribaculaceae incertae sedis</taxon>
        <taxon>Candidatus Merdivivens</taxon>
    </lineage>
</organism>
<feature type="domain" description="MacB-like periplasmic core" evidence="8">
    <location>
        <begin position="16"/>
        <end position="233"/>
    </location>
</feature>
<dbReference type="EMBL" id="JADIME010000006">
    <property type="protein sequence ID" value="MBO8464449.1"/>
    <property type="molecule type" value="Genomic_DNA"/>
</dbReference>
<dbReference type="Pfam" id="PF02687">
    <property type="entry name" value="FtsX"/>
    <property type="match status" value="1"/>
</dbReference>
<reference evidence="9" key="1">
    <citation type="submission" date="2020-10" db="EMBL/GenBank/DDBJ databases">
        <authorList>
            <person name="Gilroy R."/>
        </authorList>
    </citation>
    <scope>NUCLEOTIDE SEQUENCE</scope>
    <source>
        <strain evidence="9">10037</strain>
    </source>
</reference>
<accession>A0A9D9N8T6</accession>
<evidence type="ECO:0000259" key="7">
    <source>
        <dbReference type="Pfam" id="PF02687"/>
    </source>
</evidence>
<dbReference type="PANTHER" id="PTHR30572:SF18">
    <property type="entry name" value="ABC-TYPE MACROLIDE FAMILY EXPORT SYSTEM PERMEASE COMPONENT 2"/>
    <property type="match status" value="1"/>
</dbReference>
<dbReference type="InterPro" id="IPR003838">
    <property type="entry name" value="ABC3_permease_C"/>
</dbReference>
<feature type="transmembrane region" description="Helical" evidence="6">
    <location>
        <begin position="734"/>
        <end position="756"/>
    </location>
</feature>
<evidence type="ECO:0000256" key="1">
    <source>
        <dbReference type="ARBA" id="ARBA00004651"/>
    </source>
</evidence>
<feature type="transmembrane region" description="Helical" evidence="6">
    <location>
        <begin position="682"/>
        <end position="706"/>
    </location>
</feature>
<protein>
    <submittedName>
        <fullName evidence="9">ABC transporter permease</fullName>
    </submittedName>
</protein>
<gene>
    <name evidence="9" type="ORF">IAB93_00455</name>
</gene>
<dbReference type="InterPro" id="IPR050250">
    <property type="entry name" value="Macrolide_Exporter_MacB"/>
</dbReference>
<sequence>MLVFRLLGKHISLRAVNLAGLAIVLASLLISFNHIRRELSWDRYNADAGRIVRLTLGTVGQPVDGRIWGNMLDDAVRQLPQVEGVAKLHEIYRPELGYRGKSVIAGSKTCYVNGDFLRMFDIVMSEGNLNDALDTSGQVIVSESFAKKLAGAVDDGTAAAYGGTGYGGIMNSVLQVEGKDCRVAGIFRDIPETSHWRADVLGLMPEDMQTFCYTYLLLKEGSDVRAVEEEISDIVVSMSPEGSSENGAGLYAMLMPLTDIHLHSHNLRELEVNGNIVYIWLILGANALLLVVVMFNLWLNVSLVFSYNSALYRLLRLHGASKSVILKTESLQAFVLAVAATAIGLALAEAAFRTGLVEGGLDFPVTALVCACFMAVTVSVAVIPASGGMAATRFLNDGQASRPFRFSYKNVRWMLSGQYMVVIAVLSVAIGISKQMNEIEGIQAGGDGRDVMVMSGLTEPYMEKYPLLQERLSQSPYIKGMTTCFQIPGDAIRDHVTARRGGSDDWVQLPVMIAGNGFLEFYDIPLLAGEDFSPLPYGIRQEDGMMTDYMMSGKISERSEEYVINRSAMAALGFSSPQEAVGSPLEIRHGSLGYIDNGTVAGVTEDYNYTGVFEENIPLVMLHRNFFQFVLMVRLDEDRMEDAVKSLEAAWDEVYPESQSNFIPLGDIFRSQYRNEFNARDLVLAFTLLCFLIADLGLIVFMAFIIRRRTKEIAIRKVNGAMARDIVGMLNSNFIRYMALAFVAAVPLSWLVLHAWLQRFAYKTSLDWWIFAAAGVMVLAVSLLSVSLQSWRAACLNPVEGGEEVEV</sequence>
<comment type="subcellular location">
    <subcellularLocation>
        <location evidence="1">Cell membrane</location>
        <topology evidence="1">Multi-pass membrane protein</topology>
    </subcellularLocation>
</comment>
<name>A0A9D9N8T6_9BACT</name>
<evidence type="ECO:0000259" key="8">
    <source>
        <dbReference type="Pfam" id="PF12704"/>
    </source>
</evidence>
<keyword evidence="4 6" id="KW-1133">Transmembrane helix</keyword>
<keyword evidence="2" id="KW-1003">Cell membrane</keyword>
<proteinExistence type="predicted"/>
<keyword evidence="5 6" id="KW-0472">Membrane</keyword>
<evidence type="ECO:0000313" key="10">
    <source>
        <dbReference type="Proteomes" id="UP000823597"/>
    </source>
</evidence>
<reference evidence="9" key="2">
    <citation type="journal article" date="2021" name="PeerJ">
        <title>Extensive microbial diversity within the chicken gut microbiome revealed by metagenomics and culture.</title>
        <authorList>
            <person name="Gilroy R."/>
            <person name="Ravi A."/>
            <person name="Getino M."/>
            <person name="Pursley I."/>
            <person name="Horton D.L."/>
            <person name="Alikhan N.F."/>
            <person name="Baker D."/>
            <person name="Gharbi K."/>
            <person name="Hall N."/>
            <person name="Watson M."/>
            <person name="Adriaenssens E.M."/>
            <person name="Foster-Nyarko E."/>
            <person name="Jarju S."/>
            <person name="Secka A."/>
            <person name="Antonio M."/>
            <person name="Oren A."/>
            <person name="Chaudhuri R.R."/>
            <person name="La Ragione R."/>
            <person name="Hildebrand F."/>
            <person name="Pallen M.J."/>
        </authorList>
    </citation>
    <scope>NUCLEOTIDE SEQUENCE</scope>
    <source>
        <strain evidence="9">10037</strain>
    </source>
</reference>
<dbReference type="Proteomes" id="UP000823597">
    <property type="component" value="Unassembled WGS sequence"/>
</dbReference>
<feature type="transmembrane region" description="Helical" evidence="6">
    <location>
        <begin position="331"/>
        <end position="352"/>
    </location>
</feature>
<feature type="transmembrane region" description="Helical" evidence="6">
    <location>
        <begin position="12"/>
        <end position="32"/>
    </location>
</feature>
<dbReference type="AlphaFoldDB" id="A0A9D9N8T6"/>
<dbReference type="GO" id="GO:0005886">
    <property type="term" value="C:plasma membrane"/>
    <property type="evidence" value="ECO:0007669"/>
    <property type="project" value="UniProtKB-SubCell"/>
</dbReference>
<feature type="transmembrane region" description="Helical" evidence="6">
    <location>
        <begin position="364"/>
        <end position="392"/>
    </location>
</feature>
<feature type="domain" description="ABC3 transporter permease C-terminal" evidence="7">
    <location>
        <begin position="685"/>
        <end position="797"/>
    </location>
</feature>
<comment type="caution">
    <text evidence="9">The sequence shown here is derived from an EMBL/GenBank/DDBJ whole genome shotgun (WGS) entry which is preliminary data.</text>
</comment>
<dbReference type="InterPro" id="IPR025857">
    <property type="entry name" value="MacB_PCD"/>
</dbReference>
<dbReference type="PANTHER" id="PTHR30572">
    <property type="entry name" value="MEMBRANE COMPONENT OF TRANSPORTER-RELATED"/>
    <property type="match status" value="1"/>
</dbReference>
<evidence type="ECO:0000256" key="3">
    <source>
        <dbReference type="ARBA" id="ARBA00022692"/>
    </source>
</evidence>
<evidence type="ECO:0000256" key="2">
    <source>
        <dbReference type="ARBA" id="ARBA00022475"/>
    </source>
</evidence>
<evidence type="ECO:0000256" key="6">
    <source>
        <dbReference type="SAM" id="Phobius"/>
    </source>
</evidence>
<evidence type="ECO:0000313" key="9">
    <source>
        <dbReference type="EMBL" id="MBO8464449.1"/>
    </source>
</evidence>
<evidence type="ECO:0000256" key="4">
    <source>
        <dbReference type="ARBA" id="ARBA00022989"/>
    </source>
</evidence>
<dbReference type="Pfam" id="PF12704">
    <property type="entry name" value="MacB_PCD"/>
    <property type="match status" value="1"/>
</dbReference>
<keyword evidence="3 6" id="KW-0812">Transmembrane</keyword>
<feature type="transmembrane region" description="Helical" evidence="6">
    <location>
        <begin position="413"/>
        <end position="432"/>
    </location>
</feature>
<evidence type="ECO:0000256" key="5">
    <source>
        <dbReference type="ARBA" id="ARBA00023136"/>
    </source>
</evidence>
<dbReference type="GO" id="GO:0022857">
    <property type="term" value="F:transmembrane transporter activity"/>
    <property type="evidence" value="ECO:0007669"/>
    <property type="project" value="TreeGrafter"/>
</dbReference>
<feature type="transmembrane region" description="Helical" evidence="6">
    <location>
        <begin position="768"/>
        <end position="788"/>
    </location>
</feature>
<feature type="transmembrane region" description="Helical" evidence="6">
    <location>
        <begin position="277"/>
        <end position="310"/>
    </location>
</feature>